<dbReference type="WBParaSite" id="SRDH1_32900.1">
    <property type="protein sequence ID" value="SRDH1_32900.1"/>
    <property type="gene ID" value="SRDH1_32900"/>
</dbReference>
<dbReference type="Proteomes" id="UP000050792">
    <property type="component" value="Unassembled WGS sequence"/>
</dbReference>
<reference evidence="2" key="2">
    <citation type="submission" date="2023-11" db="UniProtKB">
        <authorList>
            <consortium name="WormBaseParasite"/>
        </authorList>
    </citation>
    <scope>IDENTIFICATION</scope>
</reference>
<evidence type="ECO:0000313" key="2">
    <source>
        <dbReference type="WBParaSite" id="SRDH1_32900.1"/>
    </source>
</evidence>
<evidence type="ECO:0000313" key="1">
    <source>
        <dbReference type="Proteomes" id="UP000050792"/>
    </source>
</evidence>
<protein>
    <submittedName>
        <fullName evidence="2">Uncharacterized protein</fullName>
    </submittedName>
</protein>
<proteinExistence type="predicted"/>
<organism evidence="1 2">
    <name type="scientific">Schistosoma rodhaini</name>
    <dbReference type="NCBI Taxonomy" id="6188"/>
    <lineage>
        <taxon>Eukaryota</taxon>
        <taxon>Metazoa</taxon>
        <taxon>Spiralia</taxon>
        <taxon>Lophotrochozoa</taxon>
        <taxon>Platyhelminthes</taxon>
        <taxon>Trematoda</taxon>
        <taxon>Digenea</taxon>
        <taxon>Strigeidida</taxon>
        <taxon>Schistosomatoidea</taxon>
        <taxon>Schistosomatidae</taxon>
        <taxon>Schistosoma</taxon>
    </lineage>
</organism>
<name>A0AA85F1K6_9TREM</name>
<accession>A0AA85F1K6</accession>
<sequence>MDTDIKLSDAQLYRPPPGYSLSRTTLYRSQSVDTSRKQSNKLVDMEQIDINKLSKMINMNHLKGLQIKQTIMNEFVYKLLMSMKYLKEIDRRKNKSIMINNQRYLKLTRLLQIYLLQQRQYLLLQIDILLKKLIKLNAKYLNEDKHFDCLSLKYTSLWKDYNQLKNDFKKYKIIQILNLLQNQLKIYKNFLKSIKE</sequence>
<reference evidence="1" key="1">
    <citation type="submission" date="2022-06" db="EMBL/GenBank/DDBJ databases">
        <authorList>
            <person name="Berger JAMES D."/>
            <person name="Berger JAMES D."/>
        </authorList>
    </citation>
    <scope>NUCLEOTIDE SEQUENCE [LARGE SCALE GENOMIC DNA]</scope>
</reference>
<dbReference type="AlphaFoldDB" id="A0AA85F1K6"/>
<keyword evidence="1" id="KW-1185">Reference proteome</keyword>